<evidence type="ECO:0000313" key="13">
    <source>
        <dbReference type="Proteomes" id="UP001335648"/>
    </source>
</evidence>
<dbReference type="EMBL" id="JAULUE010002046">
    <property type="protein sequence ID" value="KAK5916009.1"/>
    <property type="molecule type" value="Genomic_DNA"/>
</dbReference>
<keyword evidence="3" id="KW-1003">Cell membrane</keyword>
<keyword evidence="6 8" id="KW-0472">Membrane</keyword>
<dbReference type="GO" id="GO:0046983">
    <property type="term" value="F:protein dimerization activity"/>
    <property type="evidence" value="ECO:0007669"/>
    <property type="project" value="InterPro"/>
</dbReference>
<feature type="transmembrane region" description="Helical" evidence="8">
    <location>
        <begin position="487"/>
        <end position="508"/>
    </location>
</feature>
<sequence length="674" mass="77617">MYADDGSPLSSRLGPYFSDGRRRVDYVLAYQIQKPASIRRQSSRFGDNNFIRRFRRSLSMRSSRAPLQPKEDPEIAAQDQRTDYHEDDKRFRREEFEENLLETGLELEKDEATKISGIGFLKIHAPWNVLCREAEFMKLKMPTKKVYEVKQSSNLVEKVRLFIHKVTAPLHPQSGRQPATKHQVPLSPLLQREAASVYEVLKRTRCTRAKYSMGITSLLANAVYTSDYPLHDGDIEGVNAEANDRKLLYEEWASYSVFYKYQPIGLIRKYFGEKVGLYFAWLGVYTQMLIPAAIVGVIVFLYGCATVDDNIPSMEICDPRNNITMCPLCDRACSYWKLVTACGTARASHLFDNPATVFFSIFMALWAVLFMEHWKRRQMRLNYVWDLTGFGEEEQDHNRAEYEFQVMKKTMKQEQSSPTSEKVKLTCTDRMPAYLTAVLMMVFMILVTFAMVFGVILYRISIKAALHMSTYSAARSNIRATVKTTGAIINLIIIIILDEIYAAIARWLTKLEVPKTDKSFEERLIFKTFILKFVNAFTPIVYLAFFRGRLVGRPGSYLYVIGSYRMEECAHAGCLMELCIQLCITMLGKQLIQNNLFEIGMPKLKKLLRRRKSELDSKQEEELNKTLQRHEKDHILGPFVGLSPEYMEMKWSPPPCGAPPHPVVPPTLTQEHPI</sequence>
<evidence type="ECO:0000256" key="1">
    <source>
        <dbReference type="ARBA" id="ARBA00004651"/>
    </source>
</evidence>
<feature type="transmembrane region" description="Helical" evidence="8">
    <location>
        <begin position="434"/>
        <end position="458"/>
    </location>
</feature>
<dbReference type="Pfam" id="PF16178">
    <property type="entry name" value="Anoct_dimer"/>
    <property type="match status" value="2"/>
</dbReference>
<evidence type="ECO:0000256" key="9">
    <source>
        <dbReference type="SAM" id="MobiDB-lite"/>
    </source>
</evidence>
<dbReference type="InterPro" id="IPR049452">
    <property type="entry name" value="Anoctamin_TM"/>
</dbReference>
<dbReference type="InterPro" id="IPR007632">
    <property type="entry name" value="Anoctamin"/>
</dbReference>
<organism evidence="12 13">
    <name type="scientific">Champsocephalus esox</name>
    <name type="common">pike icefish</name>
    <dbReference type="NCBI Taxonomy" id="159716"/>
    <lineage>
        <taxon>Eukaryota</taxon>
        <taxon>Metazoa</taxon>
        <taxon>Chordata</taxon>
        <taxon>Craniata</taxon>
        <taxon>Vertebrata</taxon>
        <taxon>Euteleostomi</taxon>
        <taxon>Actinopterygii</taxon>
        <taxon>Neopterygii</taxon>
        <taxon>Teleostei</taxon>
        <taxon>Neoteleostei</taxon>
        <taxon>Acanthomorphata</taxon>
        <taxon>Eupercaria</taxon>
        <taxon>Perciformes</taxon>
        <taxon>Notothenioidei</taxon>
        <taxon>Channichthyidae</taxon>
        <taxon>Champsocephalus</taxon>
    </lineage>
</organism>
<keyword evidence="13" id="KW-1185">Reference proteome</keyword>
<evidence type="ECO:0000256" key="8">
    <source>
        <dbReference type="RuleBase" id="RU280814"/>
    </source>
</evidence>
<dbReference type="PANTHER" id="PTHR12308">
    <property type="entry name" value="ANOCTAMIN"/>
    <property type="match status" value="1"/>
</dbReference>
<evidence type="ECO:0000256" key="4">
    <source>
        <dbReference type="ARBA" id="ARBA00022692"/>
    </source>
</evidence>
<evidence type="ECO:0000259" key="10">
    <source>
        <dbReference type="Pfam" id="PF04547"/>
    </source>
</evidence>
<keyword evidence="5 8" id="KW-1133">Transmembrane helix</keyword>
<keyword evidence="7" id="KW-0325">Glycoprotein</keyword>
<feature type="domain" description="Anoctamin dimerisation" evidence="11">
    <location>
        <begin position="196"/>
        <end position="264"/>
    </location>
</feature>
<dbReference type="GO" id="GO:0005229">
    <property type="term" value="F:intracellularly calcium-gated chloride channel activity"/>
    <property type="evidence" value="ECO:0007669"/>
    <property type="project" value="TreeGrafter"/>
</dbReference>
<protein>
    <recommendedName>
        <fullName evidence="8">Anoctamin</fullName>
    </recommendedName>
</protein>
<feature type="domain" description="Anoctamin dimerisation" evidence="11">
    <location>
        <begin position="16"/>
        <end position="182"/>
    </location>
</feature>
<dbReference type="PANTHER" id="PTHR12308:SF13">
    <property type="entry name" value="ANOCTAMIN-1"/>
    <property type="match status" value="1"/>
</dbReference>
<evidence type="ECO:0000256" key="5">
    <source>
        <dbReference type="ARBA" id="ARBA00022989"/>
    </source>
</evidence>
<evidence type="ECO:0000256" key="3">
    <source>
        <dbReference type="ARBA" id="ARBA00022475"/>
    </source>
</evidence>
<comment type="similarity">
    <text evidence="2 8">Belongs to the anoctamin family.</text>
</comment>
<comment type="caution">
    <text evidence="8">Lacks conserved residue(s) required for the propagation of feature annotation.</text>
</comment>
<evidence type="ECO:0000259" key="11">
    <source>
        <dbReference type="Pfam" id="PF16178"/>
    </source>
</evidence>
<gene>
    <name evidence="12" type="ORF">CesoFtcFv8_001551</name>
</gene>
<reference evidence="12 13" key="1">
    <citation type="journal article" date="2023" name="Mol. Biol. Evol.">
        <title>Genomics of Secondarily Temperate Adaptation in the Only Non-Antarctic Icefish.</title>
        <authorList>
            <person name="Rivera-Colon A.G."/>
            <person name="Rayamajhi N."/>
            <person name="Minhas B.F."/>
            <person name="Madrigal G."/>
            <person name="Bilyk K.T."/>
            <person name="Yoon V."/>
            <person name="Hune M."/>
            <person name="Gregory S."/>
            <person name="Cheng C.H.C."/>
            <person name="Catchen J.M."/>
        </authorList>
    </citation>
    <scope>NUCLEOTIDE SEQUENCE [LARGE SCALE GENOMIC DNA]</scope>
    <source>
        <strain evidence="12">JC2023a</strain>
    </source>
</reference>
<comment type="subcellular location">
    <subcellularLocation>
        <location evidence="1">Cell membrane</location>
        <topology evidence="1">Multi-pass membrane protein</topology>
    </subcellularLocation>
    <subcellularLocation>
        <location evidence="8">Membrane</location>
        <topology evidence="8">Multi-pass membrane protein</topology>
    </subcellularLocation>
</comment>
<dbReference type="Pfam" id="PF04547">
    <property type="entry name" value="Anoctamin"/>
    <property type="match status" value="1"/>
</dbReference>
<evidence type="ECO:0000256" key="7">
    <source>
        <dbReference type="ARBA" id="ARBA00023180"/>
    </source>
</evidence>
<accession>A0AAN8HH07</accession>
<feature type="transmembrane region" description="Helical" evidence="8">
    <location>
        <begin position="278"/>
        <end position="302"/>
    </location>
</feature>
<feature type="transmembrane region" description="Helical" evidence="8">
    <location>
        <begin position="355"/>
        <end position="371"/>
    </location>
</feature>
<dbReference type="GO" id="GO:0005886">
    <property type="term" value="C:plasma membrane"/>
    <property type="evidence" value="ECO:0007669"/>
    <property type="project" value="UniProtKB-SubCell"/>
</dbReference>
<dbReference type="Proteomes" id="UP001335648">
    <property type="component" value="Unassembled WGS sequence"/>
</dbReference>
<evidence type="ECO:0000256" key="2">
    <source>
        <dbReference type="ARBA" id="ARBA00009671"/>
    </source>
</evidence>
<dbReference type="InterPro" id="IPR032394">
    <property type="entry name" value="Anoct_dimer"/>
</dbReference>
<keyword evidence="4 8" id="KW-0812">Transmembrane</keyword>
<proteinExistence type="inferred from homology"/>
<comment type="caution">
    <text evidence="12">The sequence shown here is derived from an EMBL/GenBank/DDBJ whole genome shotgun (WGS) entry which is preliminary data.</text>
</comment>
<dbReference type="AlphaFoldDB" id="A0AAN8HH07"/>
<feature type="region of interest" description="Disordered" evidence="9">
    <location>
        <begin position="60"/>
        <end position="84"/>
    </location>
</feature>
<name>A0AAN8HH07_9TELE</name>
<feature type="transmembrane region" description="Helical" evidence="8">
    <location>
        <begin position="529"/>
        <end position="550"/>
    </location>
</feature>
<feature type="domain" description="Anoctamin transmembrane" evidence="10">
    <location>
        <begin position="267"/>
        <end position="649"/>
    </location>
</feature>
<evidence type="ECO:0000313" key="12">
    <source>
        <dbReference type="EMBL" id="KAK5916009.1"/>
    </source>
</evidence>
<evidence type="ECO:0000256" key="6">
    <source>
        <dbReference type="ARBA" id="ARBA00023136"/>
    </source>
</evidence>